<feature type="compositionally biased region" description="Acidic residues" evidence="7">
    <location>
        <begin position="2220"/>
        <end position="2235"/>
    </location>
</feature>
<evidence type="ECO:0000259" key="9">
    <source>
        <dbReference type="PROSITE" id="PS51157"/>
    </source>
</evidence>
<feature type="compositionally biased region" description="Low complexity" evidence="7">
    <location>
        <begin position="556"/>
        <end position="572"/>
    </location>
</feature>
<feature type="region of interest" description="Disordered" evidence="7">
    <location>
        <begin position="700"/>
        <end position="798"/>
    </location>
</feature>
<dbReference type="OrthoDB" id="298098at2759"/>
<dbReference type="SMART" id="SM00396">
    <property type="entry name" value="ZnF_UBR1"/>
    <property type="match status" value="1"/>
</dbReference>
<feature type="region of interest" description="Disordered" evidence="7">
    <location>
        <begin position="1097"/>
        <end position="1121"/>
    </location>
</feature>
<dbReference type="FunFam" id="1.10.8.10:FF:000009">
    <property type="entry name" value="Putative E3 ubiquitin-protein ligase UBR5"/>
    <property type="match status" value="1"/>
</dbReference>
<organism evidence="12">
    <name type="scientific">Hydatigena taeniaeformis</name>
    <name type="common">Feline tapeworm</name>
    <name type="synonym">Taenia taeniaeformis</name>
    <dbReference type="NCBI Taxonomy" id="6205"/>
    <lineage>
        <taxon>Eukaryota</taxon>
        <taxon>Metazoa</taxon>
        <taxon>Spiralia</taxon>
        <taxon>Lophotrochozoa</taxon>
        <taxon>Platyhelminthes</taxon>
        <taxon>Cestoda</taxon>
        <taxon>Eucestoda</taxon>
        <taxon>Cyclophyllidea</taxon>
        <taxon>Taeniidae</taxon>
        <taxon>Hydatigera</taxon>
    </lineage>
</organism>
<dbReference type="PROSITE" id="PS51157">
    <property type="entry name" value="ZF_UBR"/>
    <property type="match status" value="1"/>
</dbReference>
<feature type="compositionally biased region" description="Pro residues" evidence="7">
    <location>
        <begin position="1250"/>
        <end position="1261"/>
    </location>
</feature>
<feature type="compositionally biased region" description="Gly residues" evidence="7">
    <location>
        <begin position="1575"/>
        <end position="1600"/>
    </location>
</feature>
<dbReference type="Gene3D" id="1.10.8.10">
    <property type="entry name" value="DNA helicase RuvA subunit, C-terminal domain"/>
    <property type="match status" value="1"/>
</dbReference>
<feature type="compositionally biased region" description="Pro residues" evidence="7">
    <location>
        <begin position="2002"/>
        <end position="2013"/>
    </location>
</feature>
<dbReference type="GO" id="GO:0008270">
    <property type="term" value="F:zinc ion binding"/>
    <property type="evidence" value="ECO:0007669"/>
    <property type="project" value="UniProtKB-KW"/>
</dbReference>
<feature type="region of interest" description="Disordered" evidence="7">
    <location>
        <begin position="1563"/>
        <end position="1622"/>
    </location>
</feature>
<dbReference type="SUPFAM" id="SSF56204">
    <property type="entry name" value="Hect, E3 ligase catalytic domain"/>
    <property type="match status" value="1"/>
</dbReference>
<evidence type="ECO:0000256" key="7">
    <source>
        <dbReference type="SAM" id="MobiDB-lite"/>
    </source>
</evidence>
<evidence type="ECO:0000256" key="6">
    <source>
        <dbReference type="PROSITE-ProRule" id="PRU00508"/>
    </source>
</evidence>
<feature type="compositionally biased region" description="Polar residues" evidence="7">
    <location>
        <begin position="1917"/>
        <end position="1936"/>
    </location>
</feature>
<dbReference type="Pfam" id="PF00632">
    <property type="entry name" value="HECT"/>
    <property type="match status" value="1"/>
</dbReference>
<dbReference type="PANTHER" id="PTHR46276">
    <property type="entry name" value="E3 UBIQUITIN-PROTEIN LIGASE UBR5"/>
    <property type="match status" value="1"/>
</dbReference>
<keyword evidence="4" id="KW-0862">Zinc</keyword>
<feature type="domain" description="HECT" evidence="8">
    <location>
        <begin position="3343"/>
        <end position="3695"/>
    </location>
</feature>
<dbReference type="GO" id="GO:0043130">
    <property type="term" value="F:ubiquitin binding"/>
    <property type="evidence" value="ECO:0007669"/>
    <property type="project" value="InterPro"/>
</dbReference>
<evidence type="ECO:0000256" key="3">
    <source>
        <dbReference type="ARBA" id="ARBA00022786"/>
    </source>
</evidence>
<dbReference type="GO" id="GO:0005737">
    <property type="term" value="C:cytoplasm"/>
    <property type="evidence" value="ECO:0007669"/>
    <property type="project" value="TreeGrafter"/>
</dbReference>
<feature type="region of interest" description="Disordered" evidence="7">
    <location>
        <begin position="2657"/>
        <end position="2743"/>
    </location>
</feature>
<dbReference type="Gene3D" id="3.30.2160.10">
    <property type="entry name" value="Hect, E3 ligase catalytic domain"/>
    <property type="match status" value="2"/>
</dbReference>
<evidence type="ECO:0000256" key="5">
    <source>
        <dbReference type="PROSITE-ProRule" id="PRU00104"/>
    </source>
</evidence>
<dbReference type="WBParaSite" id="TTAC_0000005401-mRNA-1">
    <property type="protein sequence ID" value="TTAC_0000005401-mRNA-1"/>
    <property type="gene ID" value="TTAC_0000005401"/>
</dbReference>
<keyword evidence="11" id="KW-1185">Reference proteome</keyword>
<feature type="region of interest" description="Disordered" evidence="7">
    <location>
        <begin position="1907"/>
        <end position="2125"/>
    </location>
</feature>
<evidence type="ECO:0000256" key="2">
    <source>
        <dbReference type="ARBA" id="ARBA00022771"/>
    </source>
</evidence>
<dbReference type="PANTHER" id="PTHR46276:SF1">
    <property type="entry name" value="E3 UBIQUITIN-PROTEIN LIGASE UBR5"/>
    <property type="match status" value="1"/>
</dbReference>
<proteinExistence type="predicted"/>
<dbReference type="GO" id="GO:0034450">
    <property type="term" value="F:ubiquitin-ubiquitin ligase activity"/>
    <property type="evidence" value="ECO:0007669"/>
    <property type="project" value="TreeGrafter"/>
</dbReference>
<feature type="compositionally biased region" description="Low complexity" evidence="7">
    <location>
        <begin position="2453"/>
        <end position="2468"/>
    </location>
</feature>
<dbReference type="InterPro" id="IPR047503">
    <property type="entry name" value="UBR-box_UBR5"/>
</dbReference>
<feature type="compositionally biased region" description="Gly residues" evidence="7">
    <location>
        <begin position="2107"/>
        <end position="2121"/>
    </location>
</feature>
<feature type="region of interest" description="Disordered" evidence="7">
    <location>
        <begin position="1223"/>
        <end position="1265"/>
    </location>
</feature>
<dbReference type="InterPro" id="IPR003126">
    <property type="entry name" value="Znf_UBR"/>
</dbReference>
<feature type="zinc finger region" description="UBR-type" evidence="6">
    <location>
        <begin position="1451"/>
        <end position="1519"/>
    </location>
</feature>
<dbReference type="GO" id="GO:0005634">
    <property type="term" value="C:nucleus"/>
    <property type="evidence" value="ECO:0007669"/>
    <property type="project" value="TreeGrafter"/>
</dbReference>
<feature type="compositionally biased region" description="Polar residues" evidence="7">
    <location>
        <begin position="1947"/>
        <end position="1958"/>
    </location>
</feature>
<feature type="compositionally biased region" description="Low complexity" evidence="7">
    <location>
        <begin position="2019"/>
        <end position="2031"/>
    </location>
</feature>
<gene>
    <name evidence="10" type="ORF">TTAC_LOCUS55</name>
</gene>
<feature type="region of interest" description="Disordered" evidence="7">
    <location>
        <begin position="551"/>
        <end position="595"/>
    </location>
</feature>
<dbReference type="EMBL" id="UYWX01000003">
    <property type="protein sequence ID" value="VDM15724.1"/>
    <property type="molecule type" value="Genomic_DNA"/>
</dbReference>
<reference evidence="12" key="1">
    <citation type="submission" date="2016-04" db="UniProtKB">
        <authorList>
            <consortium name="WormBaseParasite"/>
        </authorList>
    </citation>
    <scope>IDENTIFICATION</scope>
</reference>
<keyword evidence="1" id="KW-0479">Metal-binding</keyword>
<evidence type="ECO:0000313" key="12">
    <source>
        <dbReference type="WBParaSite" id="TTAC_0000005401-mRNA-1"/>
    </source>
</evidence>
<dbReference type="STRING" id="6205.A0A158RD81"/>
<evidence type="ECO:0000313" key="11">
    <source>
        <dbReference type="Proteomes" id="UP000274429"/>
    </source>
</evidence>
<feature type="compositionally biased region" description="Low complexity" evidence="7">
    <location>
        <begin position="2057"/>
        <end position="2070"/>
    </location>
</feature>
<evidence type="ECO:0000313" key="10">
    <source>
        <dbReference type="EMBL" id="VDM15724.1"/>
    </source>
</evidence>
<feature type="domain" description="UBR-type" evidence="9">
    <location>
        <begin position="1451"/>
        <end position="1519"/>
    </location>
</feature>
<dbReference type="Gene3D" id="3.90.1750.10">
    <property type="entry name" value="Hect, E3 ligase catalytic domains"/>
    <property type="match status" value="2"/>
</dbReference>
<feature type="compositionally biased region" description="Acidic residues" evidence="7">
    <location>
        <begin position="2073"/>
        <end position="2097"/>
    </location>
</feature>
<dbReference type="Pfam" id="PF11547">
    <property type="entry name" value="E3_UbLigase_EDD"/>
    <property type="match status" value="1"/>
</dbReference>
<keyword evidence="3 5" id="KW-0833">Ubl conjugation pathway</keyword>
<dbReference type="InterPro" id="IPR000569">
    <property type="entry name" value="HECT_dom"/>
</dbReference>
<feature type="compositionally biased region" description="Polar residues" evidence="7">
    <location>
        <begin position="3279"/>
        <end position="3303"/>
    </location>
</feature>
<keyword evidence="2" id="KW-0863">Zinc-finger</keyword>
<dbReference type="Gene3D" id="3.30.2410.10">
    <property type="entry name" value="Hect, E3 ligase catalytic domain"/>
    <property type="match status" value="1"/>
</dbReference>
<feature type="compositionally biased region" description="Gly residues" evidence="7">
    <location>
        <begin position="2728"/>
        <end position="2739"/>
    </location>
</feature>
<feature type="compositionally biased region" description="Low complexity" evidence="7">
    <location>
        <begin position="773"/>
        <end position="791"/>
    </location>
</feature>
<feature type="compositionally biased region" description="Acidic residues" evidence="7">
    <location>
        <begin position="2261"/>
        <end position="2328"/>
    </location>
</feature>
<dbReference type="CDD" id="cd19675">
    <property type="entry name" value="UBR-box_UBR5"/>
    <property type="match status" value="1"/>
</dbReference>
<dbReference type="InterPro" id="IPR024725">
    <property type="entry name" value="UBR5_UBA"/>
</dbReference>
<feature type="active site" description="Glycyl thioester intermediate" evidence="5">
    <location>
        <position position="3664"/>
    </location>
</feature>
<feature type="compositionally biased region" description="Acidic residues" evidence="7">
    <location>
        <begin position="2336"/>
        <end position="2348"/>
    </location>
</feature>
<name>A0A158RD81_HYDTA</name>
<feature type="compositionally biased region" description="Low complexity" evidence="7">
    <location>
        <begin position="2362"/>
        <end position="2403"/>
    </location>
</feature>
<accession>A0A158RD81</accession>
<feature type="compositionally biased region" description="Basic residues" evidence="7">
    <location>
        <begin position="1982"/>
        <end position="1997"/>
    </location>
</feature>
<feature type="compositionally biased region" description="Basic and acidic residues" evidence="7">
    <location>
        <begin position="2249"/>
        <end position="2260"/>
    </location>
</feature>
<reference evidence="10 11" key="2">
    <citation type="submission" date="2018-11" db="EMBL/GenBank/DDBJ databases">
        <authorList>
            <consortium name="Pathogen Informatics"/>
        </authorList>
    </citation>
    <scope>NUCLEOTIDE SEQUENCE [LARGE SCALE GENOMIC DNA]</scope>
</reference>
<dbReference type="PROSITE" id="PS50237">
    <property type="entry name" value="HECT"/>
    <property type="match status" value="1"/>
</dbReference>
<feature type="region of interest" description="Disordered" evidence="7">
    <location>
        <begin position="2185"/>
        <end position="2403"/>
    </location>
</feature>
<dbReference type="GO" id="GO:0000209">
    <property type="term" value="P:protein polyubiquitination"/>
    <property type="evidence" value="ECO:0007669"/>
    <property type="project" value="TreeGrafter"/>
</dbReference>
<evidence type="ECO:0000256" key="1">
    <source>
        <dbReference type="ARBA" id="ARBA00022723"/>
    </source>
</evidence>
<dbReference type="CDD" id="cd14423">
    <property type="entry name" value="CUE_UBR5"/>
    <property type="match status" value="1"/>
</dbReference>
<evidence type="ECO:0000256" key="4">
    <source>
        <dbReference type="ARBA" id="ARBA00022833"/>
    </source>
</evidence>
<feature type="region of interest" description="Disordered" evidence="7">
    <location>
        <begin position="2447"/>
        <end position="2471"/>
    </location>
</feature>
<protein>
    <submittedName>
        <fullName evidence="12">E3 ubiquitin-protein ligase UBR5</fullName>
    </submittedName>
</protein>
<dbReference type="GO" id="GO:0090263">
    <property type="term" value="P:positive regulation of canonical Wnt signaling pathway"/>
    <property type="evidence" value="ECO:0007669"/>
    <property type="project" value="TreeGrafter"/>
</dbReference>
<dbReference type="Proteomes" id="UP000274429">
    <property type="component" value="Unassembled WGS sequence"/>
</dbReference>
<evidence type="ECO:0000259" key="8">
    <source>
        <dbReference type="PROSITE" id="PS50237"/>
    </source>
</evidence>
<feature type="compositionally biased region" description="Low complexity" evidence="7">
    <location>
        <begin position="2698"/>
        <end position="2727"/>
    </location>
</feature>
<feature type="region of interest" description="Disordered" evidence="7">
    <location>
        <begin position="3266"/>
        <end position="3303"/>
    </location>
</feature>
<sequence>MSCPFFFVSRRPKGGTSQVQLQNDLYDCLKNISDQIKKDGVYVPEVLRPLVRCVIVETVVGPSHIAFRLQDGRVCRLAFSLRADKFVCVNEKKRGRSSDSRNEFPYSRDSNAGPVRVSNAPVALRTLRAPMSVLGRGSRSMSLFREMQRQGLYLRPLSSQISPADVPENLIEQCQMVLQGKSRQLIIRELQRTNLDVNMAVNNMLSREDEADFNGASGAVNIGDDWEDDAEDIFSLLDHPEGLLLEGEGGFQEDIIDRSSSPRFRREILMDCDRTLGDHATYTDRRKRRRFDAQGFLRNSETYSGRTAESRLFLRNMGLPDEKVVCFCPNIYIWGLQQDEESGYESVSASTKCVESNVQLGDRLEFWPTNSAESVGSHFVSIAALYTELVAINSRGELHQWKWQSPEPFNPHAVNSPPFNLSDQSEIGASLVNHRHPRATSLGITHEKIVSLSGCVTRASIMTASGAIATWMDEMLPSLFHSAAPASSAAATAASAALMRLEHPAVHFNELKSEVVIRVYTAPLITVVQCASGAVFWWGVLPSYIRQRNAEKQKHSGSASTTPITTGTTANASRHRSTSGSSEMGSKAPAVASTATTCTPPLSPGDLVCMRNAPMFHSGAIGFTLINGIPKVGVLLEDAWKLTDVCRFRVKSPSGLRGQTGVVVFGTGGSTVAGKNSSTEAVHALTCPYAQAAAAAAAAAAAQTDHEPPSTDSGVMEMPPPPSPASSTCSDHSGPVKVSPRTFKRKKAPSTSSDGSGNGGGTSGSGARRVPDQLDQQQQQLTKQTTKPTTPKSHHDEEIEDWCLSEVVFVEDGRTQPVGVLLKIDRTIAAVKFLKEQDRACLAARCPSAPVCLFINQITKSAPALQKPFAAPPAASSSTAASALVAPHDPMAWLNDCRLLKKDDLMQVKQTAGGGLSQRIPDFVQPTPRHVLMNFLTSKSNSSSINTSKKRIFALAPENSRLHAIVGRVEPESGTGSGEEQRMRHLEYHVFTLNGKTVSSRRLPALSRLTAGLEDTIEVNGAKSSLYSDIMLTCPAERPLLLRDSVGVVFPFLPPSRPGQESWVFPPWLDLPAVQCAALSWISASSPRTISATISASTPQRDTEVTAAGSVSRPGGENSKRMALSSATARDLQGDQRLLLGVIVVRETSLLQHILRADEAKVEETLRLLNTAPSSRVESIANEMADGHRTLLHVAVLMCAPLSRETPEITERLENILKRVGSGNIGSSSAPPLQAPPPPSDGSGWTTISPSPPPPPPPPLPRSLHSLLNLSASNNQRSSNVGVASSVVTASPSSSSVHDLFIRSPLEAAAASAVEAAATVSVTAPSSSSTSSGGHFCHMAPLPVTEETSRRVASHRILRALVLHPRLRTLLPRLLACLSDDGLTPFMLAIQCKAYQVAVFLLDFLAELEGIRSDGSEESAYQFRYTRLMRYIFPPSARLDDSPLFTLCYNDTCSFTWTGPNHIRQDIFECRTCGLMDSLCCCSECARVCHKGHDCRLKRTSPTAYCDCWEKCRCRSLVLGHQASRLFLFQRLLLHTDLVYLPNRANEHLLVYLTRCVERQTREQKQYKSARRRGGSSGGGGGGGSGGCGGGNGGSGGGERGTLSVARAGGSSLDEPEHDLEPPTFSRDALELVLDSKAAAASLLCDCKNVVATEPFAKLGDRKGKTAACQSVMAIQSGTSQLDDFVFTLLCKCPAEFVQRLVNTLARGLSDHLSSDRGVWRLLALTLPSVTGSGTEITDSYFYCQRGIARFLRSVARVYTGLMLELSPDHHKKKPRLVTQAQPLELARFVFYQLAPIALPELASLAVKVITPVRIGALRSTATFNLTSQQSEAIHGFDQVLSAERSSFSRSRQSQSSTCASSANGSSGLANALDCPNSVIRRLLYGCDSAGYDTPALLPTWKVNERQQPLASPPKVEQQQQGKPSQQTERVSTDVTLYNVEEPMDIDSTSQEPASGSLNRVKRHRHRSQSSGGGGDHQSPPSKHRRRHRHHGRHRRNRDATDPPPQPPAPLPPVIVVESSVATTNSTASTNPFAEMELLPAPSGDSDTDADVRSNELDSNATTAAAASTHTVEEEEEEEEDFSDTASEEEEVAADSEVETHSITSSTGGGVGCGEGGGDGSGAERSLLLNQNPQIEASGSQHSSISSTAATAGTTGSVIMDMDASVAGGSLSTVSGVVASASSQQEFIASYPPEQDQQPPPGGNNTMDDDTVVVTMFCGSDEEEEEEADENELDETLPISEMGIEEDLDHGTRRRDQREDDVSEVEDDDEDEEEEEEIEDDEEVGVEEEEEEEEDSEDDGGDSEDDEDEDDVEEEEEDDDETEEEEEVAQGHGVEGEEEDEEEEEDAYSQESEPSPPPSSPFSPWSRHPGGSSSASAPTTSTEDATPTTSTSTTATTAASRNFPTSSSTLARLYSAALSSAFDQRSGRNASLASRNALAGLNLLSAPLSPPRTSSNNANSSSTITTNALNGVTPTASSAPIVAITEHPSNNDASEAKKHGIHVTQIQLSRAFSCLLRLLADVMADLVNRSNEGVDTEPEIVEAEGSGSTGSNMNNSDMRRCVSAPVFVHSSLDLPLLRKLRVFSRKSNGCCLAPLRSLVAARPTDSVDQALICTTVGFVLAPVWAWLTEALDGLESRLRARAAWNFQHPNASLVELSPLDSGLTSRRKESKSDRIGGGGRSGSQHQQSGAENTASNEAGSSSNATGTAASSAGMGHNVNTGAVTTGNGEVGTGGGGSGGRNSSNRQQLLSYLLSLMRTANNDHGVVVPPVDVYSYKHTAYLVDAFLYFFKVFESTWPSGLVHHLIHLHDFDSTANEGMEVSEKEADDLGTTAPVTSAGLTDGSNATDNAVGLFQGHPLAQRSDAFFRRSASTLSLVGVGVDPVLAPASEAMPLAFTPQQLHPNSRRSELFGTVRDFESDFLSSSVQPENKVSFRDNEADVKALHYIRIGRSFKDSKMGTQITWGGEFLDTACHTGSVLTRWCRSLEAFSQAFAEDVGSEHRSYMLELARFPDKEARFRKEMERLRNATRRDLTLEVERDPNALIISTVRQLNTEFSRRLSQTSTITQMLIMRDSLPSRYSDLLHISDAATSQQPSPNLSASASPILSCRRLKVTFKDEPGEGSGVARSFITAFSEAVLANVALPDLLPLFASVTGAPSAPSAADSFQPRSPSLLMAATSRLLTRLRLPYSSHVTSVQQPPSTTSTSTTSVITPAVSTRLRRGDLHAVGPASRALFRNPVTSSISINLSPSSSTNVAAASAPNALMEREDGERESIGPQLASSPSTLSAKTSGEVPTTTADTVSSGVEMAERSPLFWQPGVTGFYSPRGVGSNLPSDSPELLCRLSLYRCVGRVIGLCLLFNETCPLRFNRHVLKYLLGRPLCWHDFAFYNTTVYEGLRQLLLYTTSERTEGEFRTISLHGKRFETTLQAPDSIKDYSLTFSLIMAPEEGGGVGGDGSGVDIGGSPAPQQHLLVPGGDEIEVDSEKIYEFVKRYTEFKMVEAVKEPLEQMRLGVFDVLPANALDGLTAEDLRLLLNGIWDVDVDLLASYTTFLDESNCGAAAAAAAEGGVQGEGGTDNSTTVTAANERVTRLKRWFWHVVRSLDARQRQDLVRFLPLYTTYFDKAPLYFWTSSPALPASAQGFAPMPTIMIRPADDQHLPTANTCISRLYLPLYSSKHILREKLLQAIETRSFGFV</sequence>
<dbReference type="InterPro" id="IPR035983">
    <property type="entry name" value="Hect_E3_ubiquitin_ligase"/>
</dbReference>
<dbReference type="SMART" id="SM00119">
    <property type="entry name" value="HECTc"/>
    <property type="match status" value="1"/>
</dbReference>